<accession>A0ABU5QGR8</accession>
<reference evidence="1 2" key="1">
    <citation type="submission" date="2023-12" db="EMBL/GenBank/DDBJ databases">
        <title>Novel species of the genus Arcicella isolated from rivers.</title>
        <authorList>
            <person name="Lu H."/>
        </authorList>
    </citation>
    <scope>NUCLEOTIDE SEQUENCE [LARGE SCALE GENOMIC DNA]</scope>
    <source>
        <strain evidence="1 2">LMG 21963</strain>
    </source>
</reference>
<evidence type="ECO:0000313" key="1">
    <source>
        <dbReference type="EMBL" id="MEA5256247.1"/>
    </source>
</evidence>
<name>A0ABU5QGR8_9BACT</name>
<organism evidence="1 2">
    <name type="scientific">Arcicella aquatica</name>
    <dbReference type="NCBI Taxonomy" id="217141"/>
    <lineage>
        <taxon>Bacteria</taxon>
        <taxon>Pseudomonadati</taxon>
        <taxon>Bacteroidota</taxon>
        <taxon>Cytophagia</taxon>
        <taxon>Cytophagales</taxon>
        <taxon>Flectobacillaceae</taxon>
        <taxon>Arcicella</taxon>
    </lineage>
</organism>
<sequence length="283" mass="32211">MFHSKIVLWLFNLQLLLCSCHKESSKSDFSKGGNFYKITSIGKLAPEVNESSGIIKSAKDTTFWTHNDSGGKPEIYEVDMHGKLLSTIHFNNIENEDWEEITRDKNGNLYIGDIGNNSNTRRNLTIYKVNENNPTHTEAISFHYADQERFPPDKADKNFDCEAFFVHSDSLYLFSKNRGNDFVKMYAVPTKAGNYALLPKGQVLINAMVTGAAISPDEKTFALITYGKVVFFKIKNHIIDFKHPQKCYLLAFQQSEAITFLTNNTLLVTNEQGEMIKIDIEKK</sequence>
<keyword evidence="2" id="KW-1185">Reference proteome</keyword>
<gene>
    <name evidence="1" type="ORF">VB264_00525</name>
</gene>
<dbReference type="PROSITE" id="PS51257">
    <property type="entry name" value="PROKAR_LIPOPROTEIN"/>
    <property type="match status" value="1"/>
</dbReference>
<proteinExistence type="predicted"/>
<evidence type="ECO:0000313" key="2">
    <source>
        <dbReference type="Proteomes" id="UP001304671"/>
    </source>
</evidence>
<dbReference type="Proteomes" id="UP001304671">
    <property type="component" value="Unassembled WGS sequence"/>
</dbReference>
<dbReference type="RefSeq" id="WP_323246065.1">
    <property type="nucleotide sequence ID" value="NZ_JAYFUL010000001.1"/>
</dbReference>
<dbReference type="EMBL" id="JAYFUL010000001">
    <property type="protein sequence ID" value="MEA5256247.1"/>
    <property type="molecule type" value="Genomic_DNA"/>
</dbReference>
<dbReference type="SUPFAM" id="SSF101898">
    <property type="entry name" value="NHL repeat"/>
    <property type="match status" value="1"/>
</dbReference>
<protein>
    <submittedName>
        <fullName evidence="1">Uncharacterized protein</fullName>
    </submittedName>
</protein>
<comment type="caution">
    <text evidence="1">The sequence shown here is derived from an EMBL/GenBank/DDBJ whole genome shotgun (WGS) entry which is preliminary data.</text>
</comment>